<dbReference type="RefSeq" id="WP_134110895.1">
    <property type="nucleotide sequence ID" value="NZ_SOCN01000002.1"/>
</dbReference>
<keyword evidence="2" id="KW-1185">Reference proteome</keyword>
<gene>
    <name evidence="1" type="ORF">BCF59_0490</name>
</gene>
<accession>A0A4R7UC35</accession>
<dbReference type="EMBL" id="SOCN01000002">
    <property type="protein sequence ID" value="TDV23501.1"/>
    <property type="molecule type" value="Genomic_DNA"/>
</dbReference>
<proteinExistence type="predicted"/>
<dbReference type="Pfam" id="PF05135">
    <property type="entry name" value="Phage_connect_1"/>
    <property type="match status" value="1"/>
</dbReference>
<sequence length="109" mass="12837">MWPNEVIYDWLQQLKQNLAIADDSRDDLLLDYIEIARENIWKQYYELETDENGIPDEHPWSWDLKTKLATLHLAALYVSNPDTNNIANSVIDSRMIFKILGDRIPYGKN</sequence>
<dbReference type="AlphaFoldDB" id="A0A4R7UC35"/>
<organism evidence="1 2">
    <name type="scientific">Mycoplasmopsis mustelae</name>
    <dbReference type="NCBI Taxonomy" id="171289"/>
    <lineage>
        <taxon>Bacteria</taxon>
        <taxon>Bacillati</taxon>
        <taxon>Mycoplasmatota</taxon>
        <taxon>Mycoplasmoidales</taxon>
        <taxon>Metamycoplasmataceae</taxon>
        <taxon>Mycoplasmopsis</taxon>
    </lineage>
</organism>
<reference evidence="1 2" key="1">
    <citation type="submission" date="2019-03" db="EMBL/GenBank/DDBJ databases">
        <title>Genomic Encyclopedia of Archaeal and Bacterial Type Strains, Phase II (KMG-II): from individual species to whole genera.</title>
        <authorList>
            <person name="Goeker M."/>
        </authorList>
    </citation>
    <scope>NUCLEOTIDE SEQUENCE [LARGE SCALE GENOMIC DNA]</scope>
    <source>
        <strain evidence="1 2">ATCC 35214</strain>
    </source>
</reference>
<comment type="caution">
    <text evidence="1">The sequence shown here is derived from an EMBL/GenBank/DDBJ whole genome shotgun (WGS) entry which is preliminary data.</text>
</comment>
<dbReference type="OrthoDB" id="399060at2"/>
<name>A0A4R7UC35_9BACT</name>
<dbReference type="Proteomes" id="UP000295757">
    <property type="component" value="Unassembled WGS sequence"/>
</dbReference>
<evidence type="ECO:0000313" key="2">
    <source>
        <dbReference type="Proteomes" id="UP000295757"/>
    </source>
</evidence>
<evidence type="ECO:0000313" key="1">
    <source>
        <dbReference type="EMBL" id="TDV23501.1"/>
    </source>
</evidence>
<protein>
    <submittedName>
        <fullName evidence="1">Gp6-like head-tail connector protein</fullName>
    </submittedName>
</protein>
<dbReference type="InterPro" id="IPR021146">
    <property type="entry name" value="Phage_gp6-like_head-tail"/>
</dbReference>